<dbReference type="PRINTS" id="PR00138">
    <property type="entry name" value="MATRIXIN"/>
</dbReference>
<feature type="binding site" evidence="6">
    <location>
        <position position="10"/>
    </location>
    <ligand>
        <name>Ca(2+)</name>
        <dbReference type="ChEBI" id="CHEBI:29108"/>
        <label>3</label>
    </ligand>
</feature>
<dbReference type="OrthoDB" id="9397453at2759"/>
<dbReference type="AlphaFoldDB" id="A0A6G1EVT8"/>
<evidence type="ECO:0000256" key="2">
    <source>
        <dbReference type="ARBA" id="ARBA00022723"/>
    </source>
</evidence>
<dbReference type="InterPro" id="IPR001818">
    <property type="entry name" value="Pept_M10_metallopeptidase"/>
</dbReference>
<dbReference type="GO" id="GO:0031012">
    <property type="term" value="C:extracellular matrix"/>
    <property type="evidence" value="ECO:0007669"/>
    <property type="project" value="InterPro"/>
</dbReference>
<dbReference type="PANTHER" id="PTHR10201:SF321">
    <property type="entry name" value="METALLOENDOPROTEINASE 4-MMP"/>
    <property type="match status" value="1"/>
</dbReference>
<dbReference type="GO" id="GO:0008270">
    <property type="term" value="F:zinc ion binding"/>
    <property type="evidence" value="ECO:0007669"/>
    <property type="project" value="InterPro"/>
</dbReference>
<keyword evidence="9" id="KW-1185">Reference proteome</keyword>
<dbReference type="InterPro" id="IPR021190">
    <property type="entry name" value="Pept_M10A"/>
</dbReference>
<accession>A0A6G1EVT8</accession>
<dbReference type="Gene3D" id="3.40.390.10">
    <property type="entry name" value="Collagenase (Catalytic Domain)"/>
    <property type="match status" value="1"/>
</dbReference>
<feature type="domain" description="Peptidase M10 metallopeptidase" evidence="7">
    <location>
        <begin position="3"/>
        <end position="79"/>
    </location>
</feature>
<evidence type="ECO:0000256" key="4">
    <source>
        <dbReference type="ARBA" id="ARBA00022833"/>
    </source>
</evidence>
<dbReference type="GO" id="GO:0030574">
    <property type="term" value="P:collagen catabolic process"/>
    <property type="evidence" value="ECO:0007669"/>
    <property type="project" value="TreeGrafter"/>
</dbReference>
<evidence type="ECO:0000256" key="6">
    <source>
        <dbReference type="PIRSR" id="PIRSR621190-2"/>
    </source>
</evidence>
<keyword evidence="6" id="KW-0106">Calcium</keyword>
<dbReference type="SUPFAM" id="SSF55486">
    <property type="entry name" value="Metalloproteases ('zincins'), catalytic domain"/>
    <property type="match status" value="1"/>
</dbReference>
<dbReference type="Pfam" id="PF00413">
    <property type="entry name" value="Peptidase_M10"/>
    <property type="match status" value="1"/>
</dbReference>
<evidence type="ECO:0000313" key="8">
    <source>
        <dbReference type="EMBL" id="KAF0928699.1"/>
    </source>
</evidence>
<keyword evidence="2 6" id="KW-0479">Metal-binding</keyword>
<evidence type="ECO:0000313" key="9">
    <source>
        <dbReference type="Proteomes" id="UP000479710"/>
    </source>
</evidence>
<dbReference type="Proteomes" id="UP000479710">
    <property type="component" value="Unassembled WGS sequence"/>
</dbReference>
<feature type="binding site" evidence="6">
    <location>
        <position position="36"/>
    </location>
    <ligand>
        <name>Zn(2+)</name>
        <dbReference type="ChEBI" id="CHEBI:29105"/>
        <label>2</label>
        <note>catalytic</note>
    </ligand>
</feature>
<dbReference type="GO" id="GO:0004222">
    <property type="term" value="F:metalloendopeptidase activity"/>
    <property type="evidence" value="ECO:0007669"/>
    <property type="project" value="InterPro"/>
</dbReference>
<keyword evidence="1" id="KW-0645">Protease</keyword>
<name>A0A6G1EVT8_9ORYZ</name>
<sequence>MPEDGEMHVDAARRWAVNLSVETSPVAYDLESAATHEIGHVLGLNHSSLRSSVTYPSLGHRKRKVRFNVYDVQGIQELFS</sequence>
<dbReference type="InterPro" id="IPR024079">
    <property type="entry name" value="MetalloPept_cat_dom_sf"/>
</dbReference>
<dbReference type="GO" id="GO:0030198">
    <property type="term" value="P:extracellular matrix organization"/>
    <property type="evidence" value="ECO:0007669"/>
    <property type="project" value="TreeGrafter"/>
</dbReference>
<evidence type="ECO:0000256" key="5">
    <source>
        <dbReference type="PIRSR" id="PIRSR621190-1"/>
    </source>
</evidence>
<organism evidence="8 9">
    <name type="scientific">Oryza meyeriana var. granulata</name>
    <dbReference type="NCBI Taxonomy" id="110450"/>
    <lineage>
        <taxon>Eukaryota</taxon>
        <taxon>Viridiplantae</taxon>
        <taxon>Streptophyta</taxon>
        <taxon>Embryophyta</taxon>
        <taxon>Tracheophyta</taxon>
        <taxon>Spermatophyta</taxon>
        <taxon>Magnoliopsida</taxon>
        <taxon>Liliopsida</taxon>
        <taxon>Poales</taxon>
        <taxon>Poaceae</taxon>
        <taxon>BOP clade</taxon>
        <taxon>Oryzoideae</taxon>
        <taxon>Oryzeae</taxon>
        <taxon>Oryzinae</taxon>
        <taxon>Oryza</taxon>
        <taxon>Oryza meyeriana</taxon>
    </lineage>
</organism>
<keyword evidence="3" id="KW-0378">Hydrolase</keyword>
<feature type="active site" evidence="5">
    <location>
        <position position="37"/>
    </location>
</feature>
<proteinExistence type="predicted"/>
<evidence type="ECO:0000259" key="7">
    <source>
        <dbReference type="Pfam" id="PF00413"/>
    </source>
</evidence>
<comment type="cofactor">
    <cofactor evidence="6">
        <name>Zn(2+)</name>
        <dbReference type="ChEBI" id="CHEBI:29105"/>
    </cofactor>
    <text evidence="6">Binds 2 Zn(2+) ions per subunit.</text>
</comment>
<comment type="caution">
    <text evidence="8">The sequence shown here is derived from an EMBL/GenBank/DDBJ whole genome shotgun (WGS) entry which is preliminary data.</text>
</comment>
<evidence type="ECO:0000256" key="3">
    <source>
        <dbReference type="ARBA" id="ARBA00022801"/>
    </source>
</evidence>
<evidence type="ECO:0000256" key="1">
    <source>
        <dbReference type="ARBA" id="ARBA00022670"/>
    </source>
</evidence>
<keyword evidence="4 6" id="KW-0862">Zinc</keyword>
<dbReference type="EMBL" id="SPHZ02000002">
    <property type="protein sequence ID" value="KAF0928699.1"/>
    <property type="molecule type" value="Genomic_DNA"/>
</dbReference>
<dbReference type="GO" id="GO:0006508">
    <property type="term" value="P:proteolysis"/>
    <property type="evidence" value="ECO:0007669"/>
    <property type="project" value="UniProtKB-KW"/>
</dbReference>
<feature type="binding site" evidence="6">
    <location>
        <position position="46"/>
    </location>
    <ligand>
        <name>Zn(2+)</name>
        <dbReference type="ChEBI" id="CHEBI:29105"/>
        <label>2</label>
        <note>catalytic</note>
    </ligand>
</feature>
<feature type="binding site" evidence="6">
    <location>
        <position position="40"/>
    </location>
    <ligand>
        <name>Zn(2+)</name>
        <dbReference type="ChEBI" id="CHEBI:29105"/>
        <label>2</label>
        <note>catalytic</note>
    </ligand>
</feature>
<comment type="cofactor">
    <cofactor evidence="6">
        <name>Ca(2+)</name>
        <dbReference type="ChEBI" id="CHEBI:29108"/>
    </cofactor>
    <text evidence="6">Can bind about 5 Ca(2+) ions per subunit.</text>
</comment>
<protein>
    <recommendedName>
        <fullName evidence="7">Peptidase M10 metallopeptidase domain-containing protein</fullName>
    </recommendedName>
</protein>
<reference evidence="8 9" key="1">
    <citation type="submission" date="2019-11" db="EMBL/GenBank/DDBJ databases">
        <title>Whole genome sequence of Oryza granulata.</title>
        <authorList>
            <person name="Li W."/>
        </authorList>
    </citation>
    <scope>NUCLEOTIDE SEQUENCE [LARGE SCALE GENOMIC DNA]</scope>
    <source>
        <strain evidence="9">cv. Menghai</strain>
        <tissue evidence="8">Leaf</tissue>
    </source>
</reference>
<dbReference type="PANTHER" id="PTHR10201">
    <property type="entry name" value="MATRIX METALLOPROTEINASE"/>
    <property type="match status" value="1"/>
</dbReference>
<gene>
    <name evidence="8" type="ORF">E2562_006122</name>
</gene>
<feature type="binding site" evidence="6">
    <location>
        <position position="8"/>
    </location>
    <ligand>
        <name>Zn(2+)</name>
        <dbReference type="ChEBI" id="CHEBI:29105"/>
        <label>1</label>
    </ligand>
</feature>